<dbReference type="EMBL" id="CP064795">
    <property type="protein sequence ID" value="QPG05484.1"/>
    <property type="molecule type" value="Genomic_DNA"/>
</dbReference>
<dbReference type="AlphaFoldDB" id="A0A7S9DWX3"/>
<proteinExistence type="predicted"/>
<reference evidence="1 2" key="1">
    <citation type="submission" date="2020-11" db="EMBL/GenBank/DDBJ databases">
        <title>Complete genome sequence for Salinimonas sp. strain G2-b.</title>
        <authorList>
            <person name="Park S.-J."/>
        </authorList>
    </citation>
    <scope>NUCLEOTIDE SEQUENCE [LARGE SCALE GENOMIC DNA]</scope>
    <source>
        <strain evidence="1 2">G2-b</strain>
    </source>
</reference>
<evidence type="ECO:0000313" key="2">
    <source>
        <dbReference type="Proteomes" id="UP000595095"/>
    </source>
</evidence>
<accession>A0A7S9DWX3</accession>
<gene>
    <name evidence="1" type="ORF">IT774_15535</name>
</gene>
<protein>
    <submittedName>
        <fullName evidence="1">Uncharacterized protein</fullName>
    </submittedName>
</protein>
<sequence>MTLNQLPTLATRLMQAKYTAPQVSHLGYRTIPPQAIDTDSLEAGSHTAAAFASAFRKRQGKTPQRHSKAITKIDYQQGDMHHYAAHTSGPLGSWAMAAEETERQYASALSEGHASAPVEDTIQLLREEALIIQLMILREHRSRGQSPSPALFNQLDKVQKVLQQEVEQQAHKLQEIQPATQRSGNLLDAHG</sequence>
<dbReference type="Proteomes" id="UP000595095">
    <property type="component" value="Chromosome"/>
</dbReference>
<name>A0A7S9DWX3_9ALTE</name>
<dbReference type="RefSeq" id="WP_195810571.1">
    <property type="nucleotide sequence ID" value="NZ_CP064795.1"/>
</dbReference>
<keyword evidence="2" id="KW-1185">Reference proteome</keyword>
<evidence type="ECO:0000313" key="1">
    <source>
        <dbReference type="EMBL" id="QPG05484.1"/>
    </source>
</evidence>
<organism evidence="1 2">
    <name type="scientific">Salinimonas marina</name>
    <dbReference type="NCBI Taxonomy" id="2785918"/>
    <lineage>
        <taxon>Bacteria</taxon>
        <taxon>Pseudomonadati</taxon>
        <taxon>Pseudomonadota</taxon>
        <taxon>Gammaproteobacteria</taxon>
        <taxon>Alteromonadales</taxon>
        <taxon>Alteromonadaceae</taxon>
        <taxon>Alteromonas/Salinimonas group</taxon>
        <taxon>Salinimonas</taxon>
    </lineage>
</organism>
<dbReference type="KEGG" id="smaa:IT774_15535"/>